<evidence type="ECO:0000259" key="1">
    <source>
        <dbReference type="Pfam" id="PF18665"/>
    </source>
</evidence>
<name>A0A512C6E9_9BACT</name>
<dbReference type="EMBL" id="BJYV01000001">
    <property type="protein sequence ID" value="GEO19781.1"/>
    <property type="molecule type" value="Genomic_DNA"/>
</dbReference>
<protein>
    <recommendedName>
        <fullName evidence="1">IcaR C-terminal domain-containing protein</fullName>
    </recommendedName>
</protein>
<evidence type="ECO:0000313" key="2">
    <source>
        <dbReference type="EMBL" id="GEO19781.1"/>
    </source>
</evidence>
<dbReference type="RefSeq" id="WP_020890862.1">
    <property type="nucleotide sequence ID" value="NZ_BJYV01000001.1"/>
</dbReference>
<dbReference type="Pfam" id="PF18665">
    <property type="entry name" value="TetR_C_37"/>
    <property type="match status" value="1"/>
</dbReference>
<dbReference type="InterPro" id="IPR041646">
    <property type="entry name" value="IcaR_C"/>
</dbReference>
<dbReference type="InterPro" id="IPR009057">
    <property type="entry name" value="Homeodomain-like_sf"/>
</dbReference>
<sequence>MKSSIRTERKKEIIAGFYELCKRDGLENVSIAKIGNHLKMPPSLIIHYFSNKRLLVLGLIDFILHQYQLIYKPIILKSEKDSKLDPNLLVDRLFSREWNLLFDDGVFFSCYAFTFRDKTIKEEYKKLHLKLRKTLKTILDKDEGLSSKNTELLAEKIFVVIEGAYYYLSMIDDPKEYNHKLGIFKGQVLDLIQP</sequence>
<organism evidence="2 3">
    <name type="scientific">Cyclobacterium qasimii</name>
    <dbReference type="NCBI Taxonomy" id="1350429"/>
    <lineage>
        <taxon>Bacteria</taxon>
        <taxon>Pseudomonadati</taxon>
        <taxon>Bacteroidota</taxon>
        <taxon>Cytophagia</taxon>
        <taxon>Cytophagales</taxon>
        <taxon>Cyclobacteriaceae</taxon>
        <taxon>Cyclobacterium</taxon>
    </lineage>
</organism>
<gene>
    <name evidence="2" type="ORF">CQA01_03150</name>
</gene>
<dbReference type="AlphaFoldDB" id="A0A512C6E9"/>
<dbReference type="Gene3D" id="1.10.357.10">
    <property type="entry name" value="Tetracycline Repressor, domain 2"/>
    <property type="match status" value="1"/>
</dbReference>
<proteinExistence type="predicted"/>
<reference evidence="2 3" key="1">
    <citation type="submission" date="2019-07" db="EMBL/GenBank/DDBJ databases">
        <title>Whole genome shotgun sequence of Cyclobacterium qasimii NBRC 106168.</title>
        <authorList>
            <person name="Hosoyama A."/>
            <person name="Uohara A."/>
            <person name="Ohji S."/>
            <person name="Ichikawa N."/>
        </authorList>
    </citation>
    <scope>NUCLEOTIDE SEQUENCE [LARGE SCALE GENOMIC DNA]</scope>
    <source>
        <strain evidence="2 3">NBRC 106168</strain>
    </source>
</reference>
<evidence type="ECO:0000313" key="3">
    <source>
        <dbReference type="Proteomes" id="UP000321301"/>
    </source>
</evidence>
<accession>A0A512C6E9</accession>
<feature type="domain" description="IcaR C-terminal" evidence="1">
    <location>
        <begin position="82"/>
        <end position="193"/>
    </location>
</feature>
<dbReference type="SUPFAM" id="SSF46689">
    <property type="entry name" value="Homeodomain-like"/>
    <property type="match status" value="1"/>
</dbReference>
<dbReference type="Proteomes" id="UP000321301">
    <property type="component" value="Unassembled WGS sequence"/>
</dbReference>
<keyword evidence="3" id="KW-1185">Reference proteome</keyword>
<comment type="caution">
    <text evidence="2">The sequence shown here is derived from an EMBL/GenBank/DDBJ whole genome shotgun (WGS) entry which is preliminary data.</text>
</comment>